<feature type="domain" description="SLC41A/MgtE integral membrane" evidence="9">
    <location>
        <begin position="82"/>
        <end position="215"/>
    </location>
</feature>
<evidence type="ECO:0000256" key="7">
    <source>
        <dbReference type="ARBA" id="ARBA00023065"/>
    </source>
</evidence>
<evidence type="ECO:0000256" key="8">
    <source>
        <dbReference type="ARBA" id="ARBA00023136"/>
    </source>
</evidence>
<dbReference type="Gene3D" id="1.10.357.20">
    <property type="entry name" value="SLC41 divalent cation transporters, integral membrane domain"/>
    <property type="match status" value="2"/>
</dbReference>
<keyword evidence="7" id="KW-0406">Ion transport</keyword>
<dbReference type="InParanoid" id="T1HC81"/>
<accession>T1HC81</accession>
<organism evidence="10 11">
    <name type="scientific">Rhodnius prolixus</name>
    <name type="common">Triatomid bug</name>
    <dbReference type="NCBI Taxonomy" id="13249"/>
    <lineage>
        <taxon>Eukaryota</taxon>
        <taxon>Metazoa</taxon>
        <taxon>Ecdysozoa</taxon>
        <taxon>Arthropoda</taxon>
        <taxon>Hexapoda</taxon>
        <taxon>Insecta</taxon>
        <taxon>Pterygota</taxon>
        <taxon>Neoptera</taxon>
        <taxon>Paraneoptera</taxon>
        <taxon>Hemiptera</taxon>
        <taxon>Heteroptera</taxon>
        <taxon>Panheteroptera</taxon>
        <taxon>Cimicomorpha</taxon>
        <taxon>Reduviidae</taxon>
        <taxon>Triatominae</taxon>
        <taxon>Rhodnius</taxon>
    </lineage>
</organism>
<dbReference type="InterPro" id="IPR036739">
    <property type="entry name" value="SLC41_membr_dom_sf"/>
</dbReference>
<dbReference type="Proteomes" id="UP000015103">
    <property type="component" value="Unassembled WGS sequence"/>
</dbReference>
<dbReference type="GO" id="GO:0005886">
    <property type="term" value="C:plasma membrane"/>
    <property type="evidence" value="ECO:0007669"/>
    <property type="project" value="TreeGrafter"/>
</dbReference>
<reference evidence="10" key="1">
    <citation type="submission" date="2015-05" db="UniProtKB">
        <authorList>
            <consortium name="EnsemblMetazoa"/>
        </authorList>
    </citation>
    <scope>IDENTIFICATION</scope>
</reference>
<evidence type="ECO:0000256" key="3">
    <source>
        <dbReference type="ARBA" id="ARBA00022448"/>
    </source>
</evidence>
<dbReference type="HOGENOM" id="CLU_018207_3_0_1"/>
<name>T1HC81_RHOPR</name>
<dbReference type="EnsemblMetazoa" id="RPRC001644-RA">
    <property type="protein sequence ID" value="RPRC001644-PA"/>
    <property type="gene ID" value="RPRC001644"/>
</dbReference>
<evidence type="ECO:0000313" key="11">
    <source>
        <dbReference type="Proteomes" id="UP000015103"/>
    </source>
</evidence>
<proteinExistence type="inferred from homology"/>
<evidence type="ECO:0000259" key="9">
    <source>
        <dbReference type="Pfam" id="PF01769"/>
    </source>
</evidence>
<dbReference type="VEuPathDB" id="VectorBase:RPRC001644"/>
<keyword evidence="8" id="KW-0472">Membrane</keyword>
<evidence type="ECO:0000256" key="6">
    <source>
        <dbReference type="ARBA" id="ARBA00022989"/>
    </source>
</evidence>
<keyword evidence="3" id="KW-0813">Transport</keyword>
<dbReference type="PANTHER" id="PTHR16228:SF7">
    <property type="entry name" value="SLC41A_MGTE INTEGRAL MEMBRANE DOMAIN-CONTAINING PROTEIN"/>
    <property type="match status" value="1"/>
</dbReference>
<dbReference type="InterPro" id="IPR045349">
    <property type="entry name" value="SLC41A1-3"/>
</dbReference>
<evidence type="ECO:0000256" key="2">
    <source>
        <dbReference type="ARBA" id="ARBA00009749"/>
    </source>
</evidence>
<evidence type="ECO:0000256" key="1">
    <source>
        <dbReference type="ARBA" id="ARBA00004141"/>
    </source>
</evidence>
<dbReference type="STRING" id="13249.T1HC81"/>
<dbReference type="EMBL" id="ACPB03013077">
    <property type="status" value="NOT_ANNOTATED_CDS"/>
    <property type="molecule type" value="Genomic_DNA"/>
</dbReference>
<dbReference type="GO" id="GO:0008324">
    <property type="term" value="F:monoatomic cation transmembrane transporter activity"/>
    <property type="evidence" value="ECO:0007669"/>
    <property type="project" value="InterPro"/>
</dbReference>
<dbReference type="AlphaFoldDB" id="T1HC81"/>
<comment type="similarity">
    <text evidence="2">Belongs to the SLC41A transporter family.</text>
</comment>
<evidence type="ECO:0000313" key="10">
    <source>
        <dbReference type="EnsemblMetazoa" id="RPRC001644-PA"/>
    </source>
</evidence>
<dbReference type="FunFam" id="1.10.357.20:FF:000001">
    <property type="entry name" value="Solute carrier family 41 member 2"/>
    <property type="match status" value="1"/>
</dbReference>
<dbReference type="FunCoup" id="T1HC81">
    <property type="interactions" value="98"/>
</dbReference>
<dbReference type="eggNOG" id="KOG3788">
    <property type="taxonomic scope" value="Eukaryota"/>
</dbReference>
<keyword evidence="5" id="KW-0460">Magnesium</keyword>
<comment type="subcellular location">
    <subcellularLocation>
        <location evidence="1">Membrane</location>
        <topology evidence="1">Multi-pass membrane protein</topology>
    </subcellularLocation>
</comment>
<evidence type="ECO:0000256" key="5">
    <source>
        <dbReference type="ARBA" id="ARBA00022842"/>
    </source>
</evidence>
<keyword evidence="11" id="KW-1185">Reference proteome</keyword>
<dbReference type="OMA" id="NLEFCFQ"/>
<dbReference type="SUPFAM" id="SSF161093">
    <property type="entry name" value="MgtE membrane domain-like"/>
    <property type="match status" value="2"/>
</dbReference>
<protein>
    <recommendedName>
        <fullName evidence="9">SLC41A/MgtE integral membrane domain-containing protein</fullName>
    </recommendedName>
</protein>
<keyword evidence="4" id="KW-0812">Transmembrane</keyword>
<dbReference type="InterPro" id="IPR006667">
    <property type="entry name" value="SLC41_membr_dom"/>
</dbReference>
<evidence type="ECO:0000256" key="4">
    <source>
        <dbReference type="ARBA" id="ARBA00022692"/>
    </source>
</evidence>
<dbReference type="PANTHER" id="PTHR16228">
    <property type="entry name" value="DIVALENT CATION TRANSPORTER SOLUTE CARRIER FAMILY 41"/>
    <property type="match status" value="1"/>
</dbReference>
<keyword evidence="6" id="KW-1133">Transmembrane helix</keyword>
<sequence length="452" mass="49527">MEVEDVHIDTTAALHPESRLSIPTANRLDDDQETKETFLTILYQVVGPLLISGLAMVGAGIYFDFVQEWVVFRETQGIIILMPALLGLKGNLEMTLASRLSTEANLGRMADPKELKMMIMGNLAVVQCQAIVVGFLSSLVAVILLYLFNDEFSTQKSVMLCACSVTTASVASFLLGVLTVGIIMSSVYFKVNPDNVTTPVAAGLGDIISLILLSYIASALYNTIDNLMWISIACVIFFMLLMPLWVYIASNNEYTRHVLTTGWFPILAAMFISTIAGLILGHYVKKYKDLSAYQPVINGVGGNLVSIQASRLSTTLHKCSVPLGQLPDDTPIVLHPFKMFSSNEIHSLTCRVLLSLVLPGHVLFVLIIVYLKTGSIEVDPMFAILYLTAAIFQVSVLLYMAYVLTHFFWSLTVDPDSTTIPFLTSLGDLLGIILLGLVYTLLANMSHNPHSV</sequence>
<feature type="domain" description="SLC41A/MgtE integral membrane" evidence="9">
    <location>
        <begin position="294"/>
        <end position="435"/>
    </location>
</feature>
<dbReference type="Pfam" id="PF01769">
    <property type="entry name" value="MgtE"/>
    <property type="match status" value="2"/>
</dbReference>